<dbReference type="InterPro" id="IPR025150">
    <property type="entry name" value="GH123_cat"/>
</dbReference>
<feature type="domain" description="Glycoside hydrolase 123 catalytic" evidence="1">
    <location>
        <begin position="169"/>
        <end position="497"/>
    </location>
</feature>
<accession>A0A7G5N1M6</accession>
<dbReference type="Proteomes" id="UP000515789">
    <property type="component" value="Chromosome"/>
</dbReference>
<dbReference type="EMBL" id="CP039126">
    <property type="protein sequence ID" value="QMW80769.1"/>
    <property type="molecule type" value="Genomic_DNA"/>
</dbReference>
<reference evidence="2 3" key="1">
    <citation type="submission" date="2019-04" db="EMBL/GenBank/DDBJ databases">
        <authorList>
            <person name="Schori C."/>
            <person name="Ahrens C."/>
        </authorList>
    </citation>
    <scope>NUCLEOTIDE SEQUENCE [LARGE SCALE GENOMIC DNA]</scope>
    <source>
        <strain evidence="2 3">DSM 2950</strain>
    </source>
</reference>
<name>A0A7G5N1M6_9FIRM</name>
<dbReference type="GeneID" id="75053747"/>
<dbReference type="RefSeq" id="WP_018595735.1">
    <property type="nucleotide sequence ID" value="NZ_AP031416.1"/>
</dbReference>
<evidence type="ECO:0000259" key="1">
    <source>
        <dbReference type="Pfam" id="PF13320"/>
    </source>
</evidence>
<dbReference type="Pfam" id="PF13320">
    <property type="entry name" value="GH123_cat"/>
    <property type="match status" value="1"/>
</dbReference>
<evidence type="ECO:0000313" key="3">
    <source>
        <dbReference type="Proteomes" id="UP000515789"/>
    </source>
</evidence>
<gene>
    <name evidence="2" type="ORF">E5259_26080</name>
</gene>
<sequence length="548" mass="63044">MEKLKVKKITSLEKVFPFSEPTGEGMEDVLTALKGETVSFQMAYHWGGNRKGRAQIQATSPVKEHVMVRSVGLVPCEYPTHIAADDDYLTREPGLYPDLLREVQPWGVELISGQWKSLWVDLDTDGLEAGDYQIRVDMVVEGTVQGSVVVIVQVLPMRLSKMPVPHTEWLHTDCLANYYDVEVFSEKYWRIVENFVRTAVKRKCNMLLTPVFTPPLDTEVGGQRRTVQLVDVTVTTDGYQFGFDRFERWVEMCRRCGIQYYEISHLFSQWGAAMAPKIMGNKDGKQIQLFGWDTDATGAEYGEFLHQFLIAFKAELEKMDISKVTYFHVSDEPNESQFESYKAAKELMEKDLEGYEMIDALSDYSFYEKGVVSQPVCALDHIQPFLEKRPEKLWGYYCTAQYLDVSNRFIVQPGYRTRILGVQMYKYQLNGFLHWGYNFYNAEHSIFPIDPYRCTDAAGAFPSGDPFLVYPGKDGNPEESIRMMLMDEAMSDLCAMKCLEELAGRDAVMKCIEPEGREKVEFKSYPRSISYLTGMRKRINQEIAKYCR</sequence>
<evidence type="ECO:0000313" key="2">
    <source>
        <dbReference type="EMBL" id="QMW80769.1"/>
    </source>
</evidence>
<dbReference type="AlphaFoldDB" id="A0A7G5N1M6"/>
<protein>
    <submittedName>
        <fullName evidence="2">DUF4091 domain-containing protein</fullName>
    </submittedName>
</protein>
<proteinExistence type="predicted"/>
<organism evidence="2 3">
    <name type="scientific">Blautia producta</name>
    <dbReference type="NCBI Taxonomy" id="33035"/>
    <lineage>
        <taxon>Bacteria</taxon>
        <taxon>Bacillati</taxon>
        <taxon>Bacillota</taxon>
        <taxon>Clostridia</taxon>
        <taxon>Lachnospirales</taxon>
        <taxon>Lachnospiraceae</taxon>
        <taxon>Blautia</taxon>
    </lineage>
</organism>